<dbReference type="Proteomes" id="UP000030745">
    <property type="component" value="Unassembled WGS sequence"/>
</dbReference>
<dbReference type="VEuPathDB" id="FungiDB:SPRG_19840"/>
<evidence type="ECO:0000313" key="3">
    <source>
        <dbReference type="EMBL" id="KDO30297.1"/>
    </source>
</evidence>
<feature type="domain" description="Phospholipid/glycerol acyltransferase" evidence="2">
    <location>
        <begin position="30"/>
        <end position="160"/>
    </location>
</feature>
<keyword evidence="1" id="KW-0472">Membrane</keyword>
<name>A0A067CU35_SAPPC</name>
<evidence type="ECO:0000259" key="2">
    <source>
        <dbReference type="Pfam" id="PF01553"/>
    </source>
</evidence>
<sequence>MRVDHAASWPYALLYAYVYPLLVWFFAWSVQGDEHLPADPTRRILFVGYHSDHNWDIMMMSMAIKDAIGEAPIGLLHRTIMLFHPWLRRMGCIPGTKANALAAYERGHRACIVLPGGAEEAVAGFENAYKVDWKSTSGRARTGFAKLAIAANAVVVPVVIQNQQEMCFNPIFFLCNVTRLSRAYDSLMRLPYGIGWTFWQLKGVLWLTLNCGTSIPLPVRTTLRFGPALKPRKHESTAVFAKRVERKYAQLLTRANPGGLNYARALGDRFHRRRGASKKSR</sequence>
<dbReference type="EMBL" id="KK583202">
    <property type="protein sequence ID" value="KDO30297.1"/>
    <property type="molecule type" value="Genomic_DNA"/>
</dbReference>
<evidence type="ECO:0000313" key="4">
    <source>
        <dbReference type="Proteomes" id="UP000030745"/>
    </source>
</evidence>
<organism evidence="3 4">
    <name type="scientific">Saprolegnia parasitica (strain CBS 223.65)</name>
    <dbReference type="NCBI Taxonomy" id="695850"/>
    <lineage>
        <taxon>Eukaryota</taxon>
        <taxon>Sar</taxon>
        <taxon>Stramenopiles</taxon>
        <taxon>Oomycota</taxon>
        <taxon>Saprolegniomycetes</taxon>
        <taxon>Saprolegniales</taxon>
        <taxon>Saprolegniaceae</taxon>
        <taxon>Saprolegnia</taxon>
    </lineage>
</organism>
<dbReference type="InterPro" id="IPR002123">
    <property type="entry name" value="Plipid/glycerol_acylTrfase"/>
</dbReference>
<proteinExistence type="predicted"/>
<dbReference type="STRING" id="695850.A0A067CU35"/>
<dbReference type="AlphaFoldDB" id="A0A067CU35"/>
<accession>A0A067CU35</accession>
<dbReference type="Pfam" id="PF01553">
    <property type="entry name" value="Acyltransferase"/>
    <property type="match status" value="1"/>
</dbReference>
<dbReference type="PANTHER" id="PTHR22753">
    <property type="entry name" value="TRANSMEMBRANE PROTEIN 68"/>
    <property type="match status" value="1"/>
</dbReference>
<keyword evidence="1" id="KW-0812">Transmembrane</keyword>
<feature type="transmembrane region" description="Helical" evidence="1">
    <location>
        <begin position="12"/>
        <end position="30"/>
    </location>
</feature>
<gene>
    <name evidence="3" type="ORF">SPRG_19840</name>
</gene>
<dbReference type="RefSeq" id="XP_012199086.1">
    <property type="nucleotide sequence ID" value="XM_012343696.1"/>
</dbReference>
<dbReference type="OrthoDB" id="70020at2759"/>
<protein>
    <recommendedName>
        <fullName evidence="2">Phospholipid/glycerol acyltransferase domain-containing protein</fullName>
    </recommendedName>
</protein>
<dbReference type="SUPFAM" id="SSF69593">
    <property type="entry name" value="Glycerol-3-phosphate (1)-acyltransferase"/>
    <property type="match status" value="1"/>
</dbReference>
<dbReference type="OMA" id="NCGTSIP"/>
<dbReference type="GO" id="GO:0016746">
    <property type="term" value="F:acyltransferase activity"/>
    <property type="evidence" value="ECO:0007669"/>
    <property type="project" value="InterPro"/>
</dbReference>
<evidence type="ECO:0000256" key="1">
    <source>
        <dbReference type="SAM" id="Phobius"/>
    </source>
</evidence>
<dbReference type="GeneID" id="24141114"/>
<keyword evidence="4" id="KW-1185">Reference proteome</keyword>
<dbReference type="GO" id="GO:0016020">
    <property type="term" value="C:membrane"/>
    <property type="evidence" value="ECO:0007669"/>
    <property type="project" value="TreeGrafter"/>
</dbReference>
<keyword evidence="1" id="KW-1133">Transmembrane helix</keyword>
<reference evidence="3 4" key="1">
    <citation type="journal article" date="2013" name="PLoS Genet.">
        <title>Distinctive expansion of potential virulence genes in the genome of the oomycete fish pathogen Saprolegnia parasitica.</title>
        <authorList>
            <person name="Jiang R.H."/>
            <person name="de Bruijn I."/>
            <person name="Haas B.J."/>
            <person name="Belmonte R."/>
            <person name="Lobach L."/>
            <person name="Christie J."/>
            <person name="van den Ackerveken G."/>
            <person name="Bottin A."/>
            <person name="Bulone V."/>
            <person name="Diaz-Moreno S.M."/>
            <person name="Dumas B."/>
            <person name="Fan L."/>
            <person name="Gaulin E."/>
            <person name="Govers F."/>
            <person name="Grenville-Briggs L.J."/>
            <person name="Horner N.R."/>
            <person name="Levin J.Z."/>
            <person name="Mammella M."/>
            <person name="Meijer H.J."/>
            <person name="Morris P."/>
            <person name="Nusbaum C."/>
            <person name="Oome S."/>
            <person name="Phillips A.J."/>
            <person name="van Rooyen D."/>
            <person name="Rzeszutek E."/>
            <person name="Saraiva M."/>
            <person name="Secombes C.J."/>
            <person name="Seidl M.F."/>
            <person name="Snel B."/>
            <person name="Stassen J.H."/>
            <person name="Sykes S."/>
            <person name="Tripathy S."/>
            <person name="van den Berg H."/>
            <person name="Vega-Arreguin J.C."/>
            <person name="Wawra S."/>
            <person name="Young S.K."/>
            <person name="Zeng Q."/>
            <person name="Dieguez-Uribeondo J."/>
            <person name="Russ C."/>
            <person name="Tyler B.M."/>
            <person name="van West P."/>
        </authorList>
    </citation>
    <scope>NUCLEOTIDE SEQUENCE [LARGE SCALE GENOMIC DNA]</scope>
    <source>
        <strain evidence="3 4">CBS 223.65</strain>
    </source>
</reference>
<dbReference type="PANTHER" id="PTHR22753:SF14">
    <property type="entry name" value="MONOACYLGLYCEROL_DIACYLGLYCEROL O-ACYLTRANSFERASE"/>
    <property type="match status" value="1"/>
</dbReference>
<dbReference type="KEGG" id="spar:SPRG_19840"/>